<accession>A0ABV8EXA2</accession>
<comment type="caution">
    <text evidence="2">The sequence shown here is derived from an EMBL/GenBank/DDBJ whole genome shotgun (WGS) entry which is preliminary data.</text>
</comment>
<feature type="compositionally biased region" description="Pro residues" evidence="1">
    <location>
        <begin position="169"/>
        <end position="184"/>
    </location>
</feature>
<feature type="compositionally biased region" description="Low complexity" evidence="1">
    <location>
        <begin position="154"/>
        <end position="168"/>
    </location>
</feature>
<sequence>MTTPFTMDANAFLMGGGIPSAQFPNQAFGTTVSGPITTPPTVEQQKDLDSGEPKVWSDGKPMMQMVVTVQTSLRDPQIVDDDGQRKFYIKAKLLDAVRTAVRQSGARGLEVGGVLSITYVADGEVKKRGHNPPKIYTATYMPPSAVQASDFLQGAPQAPAPAPQYAAPAPAPAVPAQPAQPAPTPAAGAAWTPPPGLAPEQAAALAALDPQQRAALGFA</sequence>
<organism evidence="2 3">
    <name type="scientific">Streptosporangium jomthongense</name>
    <dbReference type="NCBI Taxonomy" id="1193683"/>
    <lineage>
        <taxon>Bacteria</taxon>
        <taxon>Bacillati</taxon>
        <taxon>Actinomycetota</taxon>
        <taxon>Actinomycetes</taxon>
        <taxon>Streptosporangiales</taxon>
        <taxon>Streptosporangiaceae</taxon>
        <taxon>Streptosporangium</taxon>
    </lineage>
</organism>
<feature type="compositionally biased region" description="Basic and acidic residues" evidence="1">
    <location>
        <begin position="44"/>
        <end position="53"/>
    </location>
</feature>
<name>A0ABV8EXA2_9ACTN</name>
<proteinExistence type="predicted"/>
<feature type="region of interest" description="Disordered" evidence="1">
    <location>
        <begin position="154"/>
        <end position="197"/>
    </location>
</feature>
<keyword evidence="3" id="KW-1185">Reference proteome</keyword>
<feature type="compositionally biased region" description="Polar residues" evidence="1">
    <location>
        <begin position="31"/>
        <end position="43"/>
    </location>
</feature>
<dbReference type="Proteomes" id="UP001595698">
    <property type="component" value="Unassembled WGS sequence"/>
</dbReference>
<feature type="region of interest" description="Disordered" evidence="1">
    <location>
        <begin position="31"/>
        <end position="53"/>
    </location>
</feature>
<evidence type="ECO:0000313" key="2">
    <source>
        <dbReference type="EMBL" id="MFC3980194.1"/>
    </source>
</evidence>
<gene>
    <name evidence="2" type="ORF">ACFOYY_08695</name>
</gene>
<evidence type="ECO:0000313" key="3">
    <source>
        <dbReference type="Proteomes" id="UP001595698"/>
    </source>
</evidence>
<reference evidence="3" key="1">
    <citation type="journal article" date="2019" name="Int. J. Syst. Evol. Microbiol.">
        <title>The Global Catalogue of Microorganisms (GCM) 10K type strain sequencing project: providing services to taxonomists for standard genome sequencing and annotation.</title>
        <authorList>
            <consortium name="The Broad Institute Genomics Platform"/>
            <consortium name="The Broad Institute Genome Sequencing Center for Infectious Disease"/>
            <person name="Wu L."/>
            <person name="Ma J."/>
        </authorList>
    </citation>
    <scope>NUCLEOTIDE SEQUENCE [LARGE SCALE GENOMIC DNA]</scope>
    <source>
        <strain evidence="3">TBRC 7912</strain>
    </source>
</reference>
<evidence type="ECO:0008006" key="4">
    <source>
        <dbReference type="Google" id="ProtNLM"/>
    </source>
</evidence>
<protein>
    <recommendedName>
        <fullName evidence="4">Single-stranded DNA-binding protein</fullName>
    </recommendedName>
</protein>
<evidence type="ECO:0000256" key="1">
    <source>
        <dbReference type="SAM" id="MobiDB-lite"/>
    </source>
</evidence>
<dbReference type="EMBL" id="JBHSBC010000008">
    <property type="protein sequence ID" value="MFC3980194.1"/>
    <property type="molecule type" value="Genomic_DNA"/>
</dbReference>
<dbReference type="RefSeq" id="WP_386189173.1">
    <property type="nucleotide sequence ID" value="NZ_JBHSBC010000008.1"/>
</dbReference>